<dbReference type="GO" id="GO:0005576">
    <property type="term" value="C:extracellular region"/>
    <property type="evidence" value="ECO:0007669"/>
    <property type="project" value="TreeGrafter"/>
</dbReference>
<comment type="similarity">
    <text evidence="2">Belongs to the EccB family.</text>
</comment>
<keyword evidence="13" id="KW-1185">Reference proteome</keyword>
<comment type="caution">
    <text evidence="12">The sequence shown here is derived from an EMBL/GenBank/DDBJ whole genome shotgun (WGS) entry which is preliminary data.</text>
</comment>
<dbReference type="InterPro" id="IPR042485">
    <property type="entry name" value="T7SS_EccB_R3"/>
</dbReference>
<dbReference type="Proteomes" id="UP000294911">
    <property type="component" value="Unassembled WGS sequence"/>
</dbReference>
<feature type="region of interest" description="Disordered" evidence="10">
    <location>
        <begin position="124"/>
        <end position="143"/>
    </location>
</feature>
<dbReference type="Pfam" id="PF05108">
    <property type="entry name" value="T7SS_ESX1_EccB"/>
    <property type="match status" value="1"/>
</dbReference>
<evidence type="ECO:0000256" key="5">
    <source>
        <dbReference type="ARBA" id="ARBA00022741"/>
    </source>
</evidence>
<keyword evidence="9 11" id="KW-0472">Membrane</keyword>
<evidence type="ECO:0000313" key="12">
    <source>
        <dbReference type="EMBL" id="TCP53592.1"/>
    </source>
</evidence>
<dbReference type="AlphaFoldDB" id="A0A4R2QUD3"/>
<sequence>MPSRKDQLHSYQFMMQRVTSSVMVHETDPEQTPLRRGVGAVVGGVMIAALVAVIFGIVGVLTNVGGTSWKADGAVIIERETGATYVYQDEMLQPTLNYASARLISGNQDAETHRVAGSSLQEVPRRPTVGIPGAPTSLPESEYATTGPWTMCSVPGEDVAGAPTTNTTLLIGENPTGGTRLGERAVLVRDSETGDPYLIWRSHRYPIGGEPASTIRSLYGANRTPVEVGTAWLNGLPTGQEIGPIAVENLGQPSSAVPEHRIGDVVFHPVSGGEQHYLVRDDGLAPATELQVRILEGQYSVTPQRIAPLLANEAPTKDVLAPPPGQAAPPQQTPPLAAQSADGPPPLCSVAADAATAPSILIDSDVSTLEDGIETTQESGSGTRLADRVLVPAGRVAVVQAMPSSSAETGAYNIVTDLGLRFPVPNEELLASLGYEPNSAVQLPASLVQRIPAGPTLDPAAARQPAPISGPDGR</sequence>
<dbReference type="GO" id="GO:0005886">
    <property type="term" value="C:plasma membrane"/>
    <property type="evidence" value="ECO:0007669"/>
    <property type="project" value="UniProtKB-SubCell"/>
</dbReference>
<evidence type="ECO:0000313" key="13">
    <source>
        <dbReference type="Proteomes" id="UP000294911"/>
    </source>
</evidence>
<keyword evidence="6" id="KW-0378">Hydrolase</keyword>
<evidence type="ECO:0000256" key="7">
    <source>
        <dbReference type="ARBA" id="ARBA00022840"/>
    </source>
</evidence>
<evidence type="ECO:0000256" key="2">
    <source>
        <dbReference type="ARBA" id="ARBA00008149"/>
    </source>
</evidence>
<keyword evidence="8 11" id="KW-1133">Transmembrane helix</keyword>
<accession>A0A4R2QUD3</accession>
<evidence type="ECO:0000256" key="11">
    <source>
        <dbReference type="SAM" id="Phobius"/>
    </source>
</evidence>
<protein>
    <submittedName>
        <fullName evidence="12">Type VII secretion protein EccB</fullName>
    </submittedName>
</protein>
<dbReference type="EMBL" id="SLXQ01000004">
    <property type="protein sequence ID" value="TCP53592.1"/>
    <property type="molecule type" value="Genomic_DNA"/>
</dbReference>
<feature type="region of interest" description="Disordered" evidence="10">
    <location>
        <begin position="453"/>
        <end position="474"/>
    </location>
</feature>
<evidence type="ECO:0000256" key="8">
    <source>
        <dbReference type="ARBA" id="ARBA00022989"/>
    </source>
</evidence>
<comment type="subcellular location">
    <subcellularLocation>
        <location evidence="1">Cell membrane</location>
        <topology evidence="1">Single-pass membrane protein</topology>
    </subcellularLocation>
</comment>
<evidence type="ECO:0000256" key="1">
    <source>
        <dbReference type="ARBA" id="ARBA00004162"/>
    </source>
</evidence>
<evidence type="ECO:0000256" key="9">
    <source>
        <dbReference type="ARBA" id="ARBA00023136"/>
    </source>
</evidence>
<organism evidence="12 13">
    <name type="scientific">Tamaricihabitans halophyticus</name>
    <dbReference type="NCBI Taxonomy" id="1262583"/>
    <lineage>
        <taxon>Bacteria</taxon>
        <taxon>Bacillati</taxon>
        <taxon>Actinomycetota</taxon>
        <taxon>Actinomycetes</taxon>
        <taxon>Pseudonocardiales</taxon>
        <taxon>Pseudonocardiaceae</taxon>
        <taxon>Tamaricihabitans</taxon>
    </lineage>
</organism>
<feature type="transmembrane region" description="Helical" evidence="11">
    <location>
        <begin position="38"/>
        <end position="61"/>
    </location>
</feature>
<dbReference type="PANTHER" id="PTHR40765">
    <property type="entry name" value="ESX-2 SECRETION SYSTEM ATPASE ECCB2"/>
    <property type="match status" value="1"/>
</dbReference>
<dbReference type="InterPro" id="IPR044857">
    <property type="entry name" value="T7SS_EccB_R1"/>
</dbReference>
<evidence type="ECO:0000256" key="4">
    <source>
        <dbReference type="ARBA" id="ARBA00022692"/>
    </source>
</evidence>
<proteinExistence type="inferred from homology"/>
<gene>
    <name evidence="12" type="ORF">EV191_104159</name>
</gene>
<evidence type="ECO:0000256" key="6">
    <source>
        <dbReference type="ARBA" id="ARBA00022801"/>
    </source>
</evidence>
<dbReference type="Gene3D" id="3.30.2390.20">
    <property type="entry name" value="Type VII secretion system EccB, repeat 1 domain"/>
    <property type="match status" value="1"/>
</dbReference>
<keyword evidence="7" id="KW-0067">ATP-binding</keyword>
<dbReference type="RefSeq" id="WP_132877308.1">
    <property type="nucleotide sequence ID" value="NZ_SLXQ01000004.1"/>
</dbReference>
<reference evidence="12 13" key="1">
    <citation type="submission" date="2019-03" db="EMBL/GenBank/DDBJ databases">
        <title>Genomic Encyclopedia of Type Strains, Phase IV (KMG-IV): sequencing the most valuable type-strain genomes for metagenomic binning, comparative biology and taxonomic classification.</title>
        <authorList>
            <person name="Goeker M."/>
        </authorList>
    </citation>
    <scope>NUCLEOTIDE SEQUENCE [LARGE SCALE GENOMIC DNA]</scope>
    <source>
        <strain evidence="12 13">DSM 45765</strain>
    </source>
</reference>
<evidence type="ECO:0000256" key="3">
    <source>
        <dbReference type="ARBA" id="ARBA00022475"/>
    </source>
</evidence>
<feature type="compositionally biased region" description="Pro residues" evidence="10">
    <location>
        <begin position="321"/>
        <end position="333"/>
    </location>
</feature>
<dbReference type="NCBIfam" id="TIGR03919">
    <property type="entry name" value="T7SS_EccB"/>
    <property type="match status" value="1"/>
</dbReference>
<name>A0A4R2QUD3_9PSEU</name>
<dbReference type="GO" id="GO:0005524">
    <property type="term" value="F:ATP binding"/>
    <property type="evidence" value="ECO:0007669"/>
    <property type="project" value="UniProtKB-KW"/>
</dbReference>
<dbReference type="InterPro" id="IPR007795">
    <property type="entry name" value="T7SS_EccB"/>
</dbReference>
<dbReference type="GO" id="GO:0016787">
    <property type="term" value="F:hydrolase activity"/>
    <property type="evidence" value="ECO:0007669"/>
    <property type="project" value="UniProtKB-KW"/>
</dbReference>
<keyword evidence="5" id="KW-0547">Nucleotide-binding</keyword>
<feature type="region of interest" description="Disordered" evidence="10">
    <location>
        <begin position="316"/>
        <end position="344"/>
    </location>
</feature>
<dbReference type="OrthoDB" id="3847604at2"/>
<keyword evidence="4 11" id="KW-0812">Transmembrane</keyword>
<evidence type="ECO:0000256" key="10">
    <source>
        <dbReference type="SAM" id="MobiDB-lite"/>
    </source>
</evidence>
<keyword evidence="3" id="KW-1003">Cell membrane</keyword>
<dbReference type="Gene3D" id="2.40.50.910">
    <property type="entry name" value="Type VII secretion system EccB, repeat 3 domain"/>
    <property type="match status" value="1"/>
</dbReference>
<dbReference type="PANTHER" id="PTHR40765:SF2">
    <property type="entry name" value="ESX-2 SECRETION SYSTEM ATPASE ECCB2"/>
    <property type="match status" value="1"/>
</dbReference>